<name>F0TFG6_LACAM</name>
<evidence type="ECO:0000259" key="1">
    <source>
        <dbReference type="PROSITE" id="PS50943"/>
    </source>
</evidence>
<dbReference type="Pfam" id="PF01381">
    <property type="entry name" value="HTH_3"/>
    <property type="match status" value="1"/>
</dbReference>
<dbReference type="AlphaFoldDB" id="F0TFG6"/>
<sequence>MQYKIMWKNVEKILKEKGMSIYKLSKITGIPDNTLRNYHSKHSDPSFTNACKIADALGISLDDLREKKR</sequence>
<dbReference type="CDD" id="cd00093">
    <property type="entry name" value="HTH_XRE"/>
    <property type="match status" value="1"/>
</dbReference>
<evidence type="ECO:0000313" key="2">
    <source>
        <dbReference type="EMBL" id="ADZ07460.1"/>
    </source>
</evidence>
<protein>
    <submittedName>
        <fullName evidence="2">Prophage protein</fullName>
    </submittedName>
</protein>
<dbReference type="Proteomes" id="UP000007491">
    <property type="component" value="Chromosome"/>
</dbReference>
<organism evidence="2 3">
    <name type="scientific">Lactobacillus amylovorus</name>
    <dbReference type="NCBI Taxonomy" id="1604"/>
    <lineage>
        <taxon>Bacteria</taxon>
        <taxon>Bacillati</taxon>
        <taxon>Bacillota</taxon>
        <taxon>Bacilli</taxon>
        <taxon>Lactobacillales</taxon>
        <taxon>Lactobacillaceae</taxon>
        <taxon>Lactobacillus</taxon>
    </lineage>
</organism>
<dbReference type="SMART" id="SM00530">
    <property type="entry name" value="HTH_XRE"/>
    <property type="match status" value="1"/>
</dbReference>
<reference key="2">
    <citation type="submission" date="2011-02" db="EMBL/GenBank/DDBJ databases">
        <authorList>
            <person name="Roh H."/>
            <person name="Ko H.-J."/>
            <person name="Kim S.-H."/>
            <person name="Choi I.-G."/>
            <person name="Oh S."/>
        </authorList>
    </citation>
    <scope>NUCLEOTIDE SEQUENCE</scope>
    <source>
        <strain>30SC</strain>
    </source>
</reference>
<gene>
    <name evidence="2" type="ordered locus">LAC30SC_06680</name>
</gene>
<dbReference type="SUPFAM" id="SSF47413">
    <property type="entry name" value="lambda repressor-like DNA-binding domains"/>
    <property type="match status" value="1"/>
</dbReference>
<dbReference type="PROSITE" id="PS50943">
    <property type="entry name" value="HTH_CROC1"/>
    <property type="match status" value="1"/>
</dbReference>
<dbReference type="InterPro" id="IPR001387">
    <property type="entry name" value="Cro/C1-type_HTH"/>
</dbReference>
<evidence type="ECO:0000313" key="3">
    <source>
        <dbReference type="Proteomes" id="UP000007491"/>
    </source>
</evidence>
<dbReference type="HOGENOM" id="CLU_066192_50_0_9"/>
<dbReference type="InterPro" id="IPR010982">
    <property type="entry name" value="Lambda_DNA-bd_dom_sf"/>
</dbReference>
<dbReference type="KEGG" id="lai:LAC30SC_06680"/>
<dbReference type="STRING" id="1604.LAC30SC_06680"/>
<dbReference type="EMBL" id="CP002559">
    <property type="protein sequence ID" value="ADZ07460.1"/>
    <property type="molecule type" value="Genomic_DNA"/>
</dbReference>
<proteinExistence type="predicted"/>
<dbReference type="GO" id="GO:0003677">
    <property type="term" value="F:DNA binding"/>
    <property type="evidence" value="ECO:0007669"/>
    <property type="project" value="InterPro"/>
</dbReference>
<feature type="domain" description="HTH cro/C1-type" evidence="1">
    <location>
        <begin position="10"/>
        <end position="64"/>
    </location>
</feature>
<dbReference type="Gene3D" id="1.10.260.40">
    <property type="entry name" value="lambda repressor-like DNA-binding domains"/>
    <property type="match status" value="1"/>
</dbReference>
<reference evidence="2 3" key="1">
    <citation type="journal article" date="2011" name="J. Bacteriol.">
        <title>Complete genome sequencing of Lactobacillus acidophilus 30SC, isolated from swine intestine.</title>
        <authorList>
            <person name="Oh S."/>
            <person name="Roh H."/>
            <person name="Ko H.J."/>
            <person name="Kim S."/>
            <person name="Kim K.H."/>
            <person name="Lee S.E."/>
            <person name="Chang I.S."/>
            <person name="Kim S."/>
            <person name="Choi I.G."/>
        </authorList>
    </citation>
    <scope>NUCLEOTIDE SEQUENCE [LARGE SCALE GENOMIC DNA]</scope>
    <source>
        <strain evidence="2 3">30SC</strain>
    </source>
</reference>
<accession>F0TFG6</accession>